<dbReference type="AlphaFoldDB" id="A0A7U7J2M8"/>
<dbReference type="EMBL" id="CBTK010000069">
    <property type="protein sequence ID" value="CDH44322.1"/>
    <property type="molecule type" value="Genomic_DNA"/>
</dbReference>
<evidence type="ECO:0000313" key="2">
    <source>
        <dbReference type="Proteomes" id="UP000019184"/>
    </source>
</evidence>
<reference evidence="1 2" key="1">
    <citation type="journal article" date="2014" name="ISME J.">
        <title>Candidatus Competibacter-lineage genomes retrieved from metagenomes reveal functional metabolic diversity.</title>
        <authorList>
            <person name="McIlroy S.J."/>
            <person name="Albertsen M."/>
            <person name="Andresen E.K."/>
            <person name="Saunders A.M."/>
            <person name="Kristiansen R."/>
            <person name="Stokholm-Bjerregaard M."/>
            <person name="Nielsen K.L."/>
            <person name="Nielsen P.H."/>
        </authorList>
    </citation>
    <scope>NUCLEOTIDE SEQUENCE [LARGE SCALE GENOMIC DNA]</scope>
    <source>
        <strain evidence="1 2">Run_B_J11</strain>
    </source>
</reference>
<accession>A0A7U7J2M8</accession>
<name>A0A7U7J2M8_9GAMM</name>
<comment type="caution">
    <text evidence="1">The sequence shown here is derived from an EMBL/GenBank/DDBJ whole genome shotgun (WGS) entry which is preliminary data.</text>
</comment>
<gene>
    <name evidence="1" type="ORF">BN874_1600003</name>
</gene>
<evidence type="ECO:0000313" key="1">
    <source>
        <dbReference type="EMBL" id="CDH44322.1"/>
    </source>
</evidence>
<keyword evidence="2" id="KW-1185">Reference proteome</keyword>
<organism evidence="1 2">
    <name type="scientific">Candidatus Contendobacter odensis Run_B_J11</name>
    <dbReference type="NCBI Taxonomy" id="1400861"/>
    <lineage>
        <taxon>Bacteria</taxon>
        <taxon>Pseudomonadati</taxon>
        <taxon>Pseudomonadota</taxon>
        <taxon>Gammaproteobacteria</taxon>
        <taxon>Candidatus Competibacteraceae</taxon>
        <taxon>Candidatus Contendibacter</taxon>
    </lineage>
</organism>
<dbReference type="Proteomes" id="UP000019184">
    <property type="component" value="Unassembled WGS sequence"/>
</dbReference>
<protein>
    <submittedName>
        <fullName evidence="1">Uncharacterized protein</fullName>
    </submittedName>
</protein>
<proteinExistence type="predicted"/>
<sequence>MNLAPQFQKLAAFEQLCVLGKRRVYSGFFGSKAAQVLNLGKEVFIKFEVGSHTRSR</sequence>